<evidence type="ECO:0000313" key="5">
    <source>
        <dbReference type="Proteomes" id="UP000596742"/>
    </source>
</evidence>
<keyword evidence="5" id="KW-1185">Reference proteome</keyword>
<organism evidence="4 5">
    <name type="scientific">Mytilus galloprovincialis</name>
    <name type="common">Mediterranean mussel</name>
    <dbReference type="NCBI Taxonomy" id="29158"/>
    <lineage>
        <taxon>Eukaryota</taxon>
        <taxon>Metazoa</taxon>
        <taxon>Spiralia</taxon>
        <taxon>Lophotrochozoa</taxon>
        <taxon>Mollusca</taxon>
        <taxon>Bivalvia</taxon>
        <taxon>Autobranchia</taxon>
        <taxon>Pteriomorphia</taxon>
        <taxon>Mytilida</taxon>
        <taxon>Mytiloidea</taxon>
        <taxon>Mytilidae</taxon>
        <taxon>Mytilinae</taxon>
        <taxon>Mytilus</taxon>
    </lineage>
</organism>
<dbReference type="AlphaFoldDB" id="A0A8B6GBV8"/>
<sequence>MMRHITVLVVFTLAFGFLLDTKTPQNLSSQFITASEFFAAKTGLQNGIEESRYETNDLRHDVDRRLVVLTSQVQQMFESLQQQILKKETNQSDEILQKYQELSENYTALHKRFDVLQANQISQIDKLSKCEIKVNEHVREILALKDSEIHQNARVNTSIAKLQQQINKSSAKEIHEALNVSVSDGNMNMVTLNETDDVNTRIDQLQQQIVSNNARVTMDSDVYCGKAIDLYDQEYVINARADMTTSIRLNYHCVITIRYGYTDSNHGIQITQQMIDINDCGIKLNIYEGSSPGGTVLKRLSCSTKSTGILFSEYKMVTFELIIPVALYNPRNDFIIKVKAFYKFPWALNDSVAEQKPNMDNLNKTDDVSTRVGKLQQQIVSNSARVAMTACLVSSLFLSSGSVVKFDDIKTHTGISNLSSFRESGKFTSESEGLYLVTSWIMSNTNAAQFAIYCNGDSLASAYVMYDSDAGTSIGTATAVVAVELKVGDNVWVQTKTRMQVGRDGSCLTIAKLK</sequence>
<dbReference type="EMBL" id="UYJE01008194">
    <property type="protein sequence ID" value="VDI61881.1"/>
    <property type="molecule type" value="Genomic_DNA"/>
</dbReference>
<evidence type="ECO:0000256" key="2">
    <source>
        <dbReference type="SAM" id="SignalP"/>
    </source>
</evidence>
<evidence type="ECO:0000313" key="4">
    <source>
        <dbReference type="EMBL" id="VDI61881.1"/>
    </source>
</evidence>
<proteinExistence type="predicted"/>
<feature type="coiled-coil region" evidence="1">
    <location>
        <begin position="85"/>
        <end position="119"/>
    </location>
</feature>
<dbReference type="SMART" id="SM00110">
    <property type="entry name" value="C1Q"/>
    <property type="match status" value="1"/>
</dbReference>
<feature type="signal peptide" evidence="2">
    <location>
        <begin position="1"/>
        <end position="16"/>
    </location>
</feature>
<dbReference type="Proteomes" id="UP000596742">
    <property type="component" value="Unassembled WGS sequence"/>
</dbReference>
<gene>
    <name evidence="4" type="ORF">MGAL_10B072261</name>
</gene>
<feature type="domain" description="C1q" evidence="3">
    <location>
        <begin position="379"/>
        <end position="504"/>
    </location>
</feature>
<keyword evidence="2" id="KW-0732">Signal</keyword>
<dbReference type="OrthoDB" id="6125078at2759"/>
<feature type="chain" id="PRO_5032399999" description="C1q domain-containing protein" evidence="2">
    <location>
        <begin position="17"/>
        <end position="514"/>
    </location>
</feature>
<dbReference type="InterPro" id="IPR008983">
    <property type="entry name" value="Tumour_necrosis_fac-like_dom"/>
</dbReference>
<dbReference type="Pfam" id="PF00386">
    <property type="entry name" value="C1q"/>
    <property type="match status" value="1"/>
</dbReference>
<dbReference type="InterPro" id="IPR001073">
    <property type="entry name" value="C1q_dom"/>
</dbReference>
<evidence type="ECO:0000256" key="1">
    <source>
        <dbReference type="SAM" id="Coils"/>
    </source>
</evidence>
<reference evidence="4" key="1">
    <citation type="submission" date="2018-11" db="EMBL/GenBank/DDBJ databases">
        <authorList>
            <person name="Alioto T."/>
            <person name="Alioto T."/>
        </authorList>
    </citation>
    <scope>NUCLEOTIDE SEQUENCE</scope>
</reference>
<keyword evidence="1" id="KW-0175">Coiled coil</keyword>
<comment type="caution">
    <text evidence="4">The sequence shown here is derived from an EMBL/GenBank/DDBJ whole genome shotgun (WGS) entry which is preliminary data.</text>
</comment>
<name>A0A8B6GBV8_MYTGA</name>
<protein>
    <recommendedName>
        <fullName evidence="3">C1q domain-containing protein</fullName>
    </recommendedName>
</protein>
<dbReference type="Gene3D" id="2.60.120.40">
    <property type="match status" value="1"/>
</dbReference>
<accession>A0A8B6GBV8</accession>
<evidence type="ECO:0000259" key="3">
    <source>
        <dbReference type="SMART" id="SM00110"/>
    </source>
</evidence>
<dbReference type="SUPFAM" id="SSF49842">
    <property type="entry name" value="TNF-like"/>
    <property type="match status" value="1"/>
</dbReference>